<evidence type="ECO:0000259" key="3">
    <source>
        <dbReference type="Pfam" id="PF00892"/>
    </source>
</evidence>
<feature type="domain" description="EamA" evidence="3">
    <location>
        <begin position="153"/>
        <end position="282"/>
    </location>
</feature>
<organism evidence="4 5">
    <name type="scientific">Selenihalanaerobacter shriftii</name>
    <dbReference type="NCBI Taxonomy" id="142842"/>
    <lineage>
        <taxon>Bacteria</taxon>
        <taxon>Bacillati</taxon>
        <taxon>Bacillota</taxon>
        <taxon>Clostridia</taxon>
        <taxon>Halanaerobiales</taxon>
        <taxon>Halobacteroidaceae</taxon>
        <taxon>Selenihalanaerobacter</taxon>
    </lineage>
</organism>
<dbReference type="PANTHER" id="PTHR22911">
    <property type="entry name" value="ACYL-MALONYL CONDENSING ENZYME-RELATED"/>
    <property type="match status" value="1"/>
</dbReference>
<dbReference type="GO" id="GO:0016020">
    <property type="term" value="C:membrane"/>
    <property type="evidence" value="ECO:0007669"/>
    <property type="project" value="InterPro"/>
</dbReference>
<dbReference type="Pfam" id="PF00892">
    <property type="entry name" value="EamA"/>
    <property type="match status" value="2"/>
</dbReference>
<feature type="transmembrane region" description="Helical" evidence="2">
    <location>
        <begin position="210"/>
        <end position="228"/>
    </location>
</feature>
<keyword evidence="2" id="KW-0472">Membrane</keyword>
<evidence type="ECO:0000256" key="1">
    <source>
        <dbReference type="ARBA" id="ARBA00007362"/>
    </source>
</evidence>
<dbReference type="InterPro" id="IPR000620">
    <property type="entry name" value="EamA_dom"/>
</dbReference>
<accession>A0A1T4LY00</accession>
<feature type="transmembrane region" description="Helical" evidence="2">
    <location>
        <begin position="182"/>
        <end position="204"/>
    </location>
</feature>
<feature type="transmembrane region" description="Helical" evidence="2">
    <location>
        <begin position="9"/>
        <end position="30"/>
    </location>
</feature>
<sequence length="284" mass="30968">MQSKNNKLGYIFIIIAMLIWGSVGIFARFIPETSQVIVFYRVLFAFISLLLISVYKKDLKFDLKGNSMLLILAMGITLALNWIFFFKAIKTTTIASATLSYYASPIILTILSVLFLKEELTKKGIIALALGFIGITIMLLGGRNNELASAQLYGVGYGLIAATCYALFALTNKLISNLSAQYLTLLQTGIACAILLPFITNYQLPSLKSLLLLFVMGIMHTALGLILYIKGLRISKVQDVGALSYLDPVSAIFFAMIIFGEIPTVTTLIGGGLILSGSYIVVSK</sequence>
<evidence type="ECO:0000313" key="5">
    <source>
        <dbReference type="Proteomes" id="UP000190625"/>
    </source>
</evidence>
<comment type="similarity">
    <text evidence="1">Belongs to the EamA transporter family.</text>
</comment>
<feature type="transmembrane region" description="Helical" evidence="2">
    <location>
        <begin position="152"/>
        <end position="170"/>
    </location>
</feature>
<protein>
    <submittedName>
        <fullName evidence="4">RarD protein</fullName>
    </submittedName>
</protein>
<dbReference type="InterPro" id="IPR037185">
    <property type="entry name" value="EmrE-like"/>
</dbReference>
<dbReference type="STRING" id="142842.SAMN02745118_01289"/>
<name>A0A1T4LY00_9FIRM</name>
<feature type="transmembrane region" description="Helical" evidence="2">
    <location>
        <begin position="67"/>
        <end position="86"/>
    </location>
</feature>
<dbReference type="PANTHER" id="PTHR22911:SF102">
    <property type="entry name" value="MEMBRANE PROTEIN"/>
    <property type="match status" value="1"/>
</dbReference>
<feature type="domain" description="EamA" evidence="3">
    <location>
        <begin position="8"/>
        <end position="139"/>
    </location>
</feature>
<dbReference type="AlphaFoldDB" id="A0A1T4LY00"/>
<evidence type="ECO:0000313" key="4">
    <source>
        <dbReference type="EMBL" id="SJZ59506.1"/>
    </source>
</evidence>
<keyword evidence="2" id="KW-1133">Transmembrane helix</keyword>
<dbReference type="RefSeq" id="WP_078809773.1">
    <property type="nucleotide sequence ID" value="NZ_FUWM01000009.1"/>
</dbReference>
<keyword evidence="5" id="KW-1185">Reference proteome</keyword>
<gene>
    <name evidence="4" type="ORF">SAMN02745118_01289</name>
</gene>
<feature type="transmembrane region" description="Helical" evidence="2">
    <location>
        <begin position="123"/>
        <end position="140"/>
    </location>
</feature>
<feature type="transmembrane region" description="Helical" evidence="2">
    <location>
        <begin position="98"/>
        <end position="116"/>
    </location>
</feature>
<reference evidence="5" key="1">
    <citation type="submission" date="2017-02" db="EMBL/GenBank/DDBJ databases">
        <authorList>
            <person name="Varghese N."/>
            <person name="Submissions S."/>
        </authorList>
    </citation>
    <scope>NUCLEOTIDE SEQUENCE [LARGE SCALE GENOMIC DNA]</scope>
    <source>
        <strain evidence="5">ATCC BAA-73</strain>
    </source>
</reference>
<dbReference type="EMBL" id="FUWM01000009">
    <property type="protein sequence ID" value="SJZ59506.1"/>
    <property type="molecule type" value="Genomic_DNA"/>
</dbReference>
<dbReference type="SUPFAM" id="SSF103481">
    <property type="entry name" value="Multidrug resistance efflux transporter EmrE"/>
    <property type="match status" value="2"/>
</dbReference>
<keyword evidence="2" id="KW-0812">Transmembrane</keyword>
<proteinExistence type="inferred from homology"/>
<evidence type="ECO:0000256" key="2">
    <source>
        <dbReference type="SAM" id="Phobius"/>
    </source>
</evidence>
<feature type="transmembrane region" description="Helical" evidence="2">
    <location>
        <begin position="36"/>
        <end position="55"/>
    </location>
</feature>
<dbReference type="OrthoDB" id="9814238at2"/>
<dbReference type="Proteomes" id="UP000190625">
    <property type="component" value="Unassembled WGS sequence"/>
</dbReference>